<protein>
    <submittedName>
        <fullName evidence="2">Uncharacterized protein</fullName>
    </submittedName>
</protein>
<reference evidence="2" key="1">
    <citation type="journal article" date="2007" name="Proc. Natl. Acad. Sci. U.S.A.">
        <title>Spliced leader RNA trans-splicing in dinoflagellates.</title>
        <authorList>
            <person name="Zhang H."/>
            <person name="Hou Y."/>
            <person name="Miranda L."/>
            <person name="Campbell D.A."/>
            <person name="Sturm N.R."/>
            <person name="Gaasterland T."/>
            <person name="Lin S."/>
        </authorList>
    </citation>
    <scope>NUCLEOTIDE SEQUENCE</scope>
    <source>
        <strain evidence="2">CCMP1975</strain>
    </source>
</reference>
<sequence length="194" mass="20841">MAVIALSTLFLKFAVNSLECRRRDVFFNTAGFGFIFVAGCIFATVYSQRPQQSGACEVPADAPYTCSTAGIMRSGQTQFLGEFSGVVYEGGGQTHVCSTYEHYFLVSGECPGNVRGTKISCRRDAGKCVAGMEEEETRLNWIMGSIACGVSAFACFLVSCLHSSRGPRCYLIARDEVAADIVDASSIGKCEAPE</sequence>
<keyword evidence="1" id="KW-0812">Transmembrane</keyword>
<dbReference type="EMBL" id="EF134184">
    <property type="protein sequence ID" value="ABV22298.1"/>
    <property type="molecule type" value="mRNA"/>
</dbReference>
<feature type="transmembrane region" description="Helical" evidence="1">
    <location>
        <begin position="27"/>
        <end position="46"/>
    </location>
</feature>
<evidence type="ECO:0000256" key="1">
    <source>
        <dbReference type="SAM" id="Phobius"/>
    </source>
</evidence>
<evidence type="ECO:0000313" key="2">
    <source>
        <dbReference type="EMBL" id="ABV22298.1"/>
    </source>
</evidence>
<dbReference type="AlphaFoldDB" id="A7WPZ3"/>
<proteinExistence type="evidence at transcript level"/>
<accession>A7WPZ3</accession>
<organism evidence="2">
    <name type="scientific">Karlodinium veneficum</name>
    <name type="common">Dinoflagellate</name>
    <name type="synonym">Karlodinium micrum</name>
    <dbReference type="NCBI Taxonomy" id="407301"/>
    <lineage>
        <taxon>Eukaryota</taxon>
        <taxon>Sar</taxon>
        <taxon>Alveolata</taxon>
        <taxon>Dinophyceae</taxon>
        <taxon>Gymnodiniales</taxon>
        <taxon>Kareniaceae</taxon>
        <taxon>Karlodinium</taxon>
    </lineage>
</organism>
<feature type="transmembrane region" description="Helical" evidence="1">
    <location>
        <begin position="139"/>
        <end position="159"/>
    </location>
</feature>
<keyword evidence="1" id="KW-1133">Transmembrane helix</keyword>
<name>A7WPZ3_KARVE</name>
<keyword evidence="1" id="KW-0472">Membrane</keyword>